<comment type="caution">
    <text evidence="6">The sequence shown here is derived from an EMBL/GenBank/DDBJ whole genome shotgun (WGS) entry which is preliminary data.</text>
</comment>
<evidence type="ECO:0000259" key="5">
    <source>
        <dbReference type="SMART" id="SM00560"/>
    </source>
</evidence>
<dbReference type="RefSeq" id="WP_094967275.1">
    <property type="nucleotide sequence ID" value="NZ_NGJN01000002.1"/>
</dbReference>
<feature type="signal peptide" evidence="3">
    <location>
        <begin position="1"/>
        <end position="25"/>
    </location>
</feature>
<dbReference type="EMBL" id="NGJN01000002">
    <property type="protein sequence ID" value="OZV69682.1"/>
    <property type="molecule type" value="Genomic_DNA"/>
</dbReference>
<evidence type="ECO:0000256" key="3">
    <source>
        <dbReference type="SAM" id="SignalP"/>
    </source>
</evidence>
<evidence type="ECO:0008006" key="8">
    <source>
        <dbReference type="Google" id="ProtNLM"/>
    </source>
</evidence>
<keyword evidence="7" id="KW-1185">Reference proteome</keyword>
<feature type="domain" description="Laminin G" evidence="4">
    <location>
        <begin position="53"/>
        <end position="180"/>
    </location>
</feature>
<evidence type="ECO:0000313" key="7">
    <source>
        <dbReference type="Proteomes" id="UP000216840"/>
    </source>
</evidence>
<keyword evidence="1 3" id="KW-0732">Signal</keyword>
<dbReference type="SUPFAM" id="SSF49899">
    <property type="entry name" value="Concanavalin A-like lectins/glucanases"/>
    <property type="match status" value="1"/>
</dbReference>
<sequence>MKCLTLHLKGLVFMCIILSVAAITAQTSADRSVYFDGTEGFIDMGDHLDLNSVGFTLSVWVKTEASGSGITSILSKRDVAFQRGYDLRLLADNRIQIIWKNGSSEVLISRSKLPDNEWHHIAVVYNGTLVSIYVDGILDTSDTKTPPIPTTESFIIGAAGTDAPFQHFKGHLDEVRLWRKALSYKQLRFMMNQEIINSNGQVRGTELPMPLSKNDIESLLWSDLVGYFPMSVDSNNNLEDVSGNGNLGTIYLATLDDQSAPLPYKTFQDGDWDSPNTWVNGTMQYIPGAVSIVDANKTIDWTIVRTSHAVNMDNASLPSSTLGNRTILALYVDANELRVNGDNDAGTGNGLTVSHYLRLTGKLNLEGESQLVQELHSDLDVESSGQLEKDQQGTADTFTYNYWSSPVGAIDIDKNNYSYSVRDVMYDGANPVNFSSTGYNGAATDPIRIADYWIWKYANQPNNSYSSWQHVRRTGTIFAGEGFTMKGPGTGPIFSKQNYVFRGKPNNGPISLNIHAQNDYLIGNPYPSAIDANQFILDNIGPSNDASGQNPLIDGTLYFWKHWGGGSHVLADYEGGYATYNFSGAVAEASYGTNDPNIATGGRPTQRPGRYIPVGQGFFVVGKSTGEINFNNGQRVFVTEGNSSSVFMRNDFANSTQAFLDDYEGDDRMKFRIGFNSVNTIHRQLLLTIDENATPNIDLAYDAKMKDVQMDDMFWLINDETYVIQASNEVNEDSIYDLGVRTDTDGINTIGIDALENIDDDLDIYLYDAELDIYHDLRAESYSIFLNAGEYLNRFKITFSNADSSLGLEDNRVNHVDILFSNDIEQLVLVNPKGIDIESIELFNIMGQSILTIDSIITSSYNTYSVGDLSMGAYIIKLKTPNREITKKIIIN</sequence>
<evidence type="ECO:0000259" key="4">
    <source>
        <dbReference type="SMART" id="SM00282"/>
    </source>
</evidence>
<keyword evidence="2" id="KW-1015">Disulfide bond</keyword>
<dbReference type="CDD" id="cd00110">
    <property type="entry name" value="LamG"/>
    <property type="match status" value="1"/>
</dbReference>
<organism evidence="6 7">
    <name type="scientific">Winogradskyella aurantia</name>
    <dbReference type="NCBI Taxonomy" id="1915063"/>
    <lineage>
        <taxon>Bacteria</taxon>
        <taxon>Pseudomonadati</taxon>
        <taxon>Bacteroidota</taxon>
        <taxon>Flavobacteriia</taxon>
        <taxon>Flavobacteriales</taxon>
        <taxon>Flavobacteriaceae</taxon>
        <taxon>Winogradskyella</taxon>
    </lineage>
</organism>
<dbReference type="PANTHER" id="PTHR42535:SF2">
    <property type="entry name" value="CHROMOSOME UNDETERMINED SCAFFOLD_146, WHOLE GENOME SHOTGUN SEQUENCE"/>
    <property type="match status" value="1"/>
</dbReference>
<dbReference type="SMART" id="SM00282">
    <property type="entry name" value="LamG"/>
    <property type="match status" value="1"/>
</dbReference>
<dbReference type="GO" id="GO:0004553">
    <property type="term" value="F:hydrolase activity, hydrolyzing O-glycosyl compounds"/>
    <property type="evidence" value="ECO:0007669"/>
    <property type="project" value="UniProtKB-ARBA"/>
</dbReference>
<evidence type="ECO:0000313" key="6">
    <source>
        <dbReference type="EMBL" id="OZV69682.1"/>
    </source>
</evidence>
<dbReference type="GO" id="GO:0005975">
    <property type="term" value="P:carbohydrate metabolic process"/>
    <property type="evidence" value="ECO:0007669"/>
    <property type="project" value="UniProtKB-ARBA"/>
</dbReference>
<dbReference type="InterPro" id="IPR006558">
    <property type="entry name" value="LamG-like"/>
</dbReference>
<feature type="domain" description="LamG-like jellyroll fold" evidence="5">
    <location>
        <begin position="53"/>
        <end position="185"/>
    </location>
</feature>
<gene>
    <name evidence="6" type="ORF">CA834_03395</name>
</gene>
<dbReference type="Proteomes" id="UP000216840">
    <property type="component" value="Unassembled WGS sequence"/>
</dbReference>
<dbReference type="NCBIfam" id="TIGR04183">
    <property type="entry name" value="Por_Secre_tail"/>
    <property type="match status" value="1"/>
</dbReference>
<dbReference type="Gene3D" id="2.60.120.200">
    <property type="match status" value="1"/>
</dbReference>
<dbReference type="AlphaFoldDB" id="A0A265UWT4"/>
<dbReference type="Pfam" id="PF13385">
    <property type="entry name" value="Laminin_G_3"/>
    <property type="match status" value="1"/>
</dbReference>
<dbReference type="InterPro" id="IPR026444">
    <property type="entry name" value="Secre_tail"/>
</dbReference>
<dbReference type="PANTHER" id="PTHR42535">
    <property type="entry name" value="OOKINETE PROTEIN, PUTATIVE-RELATED"/>
    <property type="match status" value="1"/>
</dbReference>
<name>A0A265UWT4_9FLAO</name>
<dbReference type="OrthoDB" id="2582440at2"/>
<evidence type="ECO:0000256" key="2">
    <source>
        <dbReference type="ARBA" id="ARBA00023157"/>
    </source>
</evidence>
<evidence type="ECO:0000256" key="1">
    <source>
        <dbReference type="ARBA" id="ARBA00022729"/>
    </source>
</evidence>
<reference evidence="6 7" key="1">
    <citation type="submission" date="2017-05" db="EMBL/GenBank/DDBJ databases">
        <title>The draft genome sequence of Idiomarina salinarum WNB302.</title>
        <authorList>
            <person name="Sun Y."/>
            <person name="Chen B."/>
            <person name="Du Z."/>
        </authorList>
    </citation>
    <scope>NUCLEOTIDE SEQUENCE [LARGE SCALE GENOMIC DNA]</scope>
    <source>
        <strain evidence="6 7">WNB302</strain>
    </source>
</reference>
<accession>A0A265UWT4</accession>
<proteinExistence type="predicted"/>
<protein>
    <recommendedName>
        <fullName evidence="8">LamG-like jellyroll fold domain-containing protein</fullName>
    </recommendedName>
</protein>
<feature type="chain" id="PRO_5013351844" description="LamG-like jellyroll fold domain-containing protein" evidence="3">
    <location>
        <begin position="26"/>
        <end position="892"/>
    </location>
</feature>
<dbReference type="InterPro" id="IPR001791">
    <property type="entry name" value="Laminin_G"/>
</dbReference>
<dbReference type="SMART" id="SM00560">
    <property type="entry name" value="LamGL"/>
    <property type="match status" value="1"/>
</dbReference>
<dbReference type="InterPro" id="IPR013320">
    <property type="entry name" value="ConA-like_dom_sf"/>
</dbReference>